<name>A0A5C1ART2_9BACT</name>
<evidence type="ECO:0000313" key="3">
    <source>
        <dbReference type="Proteomes" id="UP000324974"/>
    </source>
</evidence>
<dbReference type="AlphaFoldDB" id="A0A5C1ART2"/>
<keyword evidence="3" id="KW-1185">Reference proteome</keyword>
<accession>A0A5C1ART2</accession>
<reference evidence="3" key="1">
    <citation type="submission" date="2019-08" db="EMBL/GenBank/DDBJ databases">
        <title>Limnoglobus roseus gen. nov., sp. nov., a novel freshwater planctomycete with a giant genome from the family Gemmataceae.</title>
        <authorList>
            <person name="Kulichevskaya I.S."/>
            <person name="Naumoff D.G."/>
            <person name="Miroshnikov K."/>
            <person name="Ivanova A."/>
            <person name="Philippov D.A."/>
            <person name="Hakobyan A."/>
            <person name="Rijpstra I.C."/>
            <person name="Sinninghe Damste J.S."/>
            <person name="Liesack W."/>
            <person name="Dedysh S.N."/>
        </authorList>
    </citation>
    <scope>NUCLEOTIDE SEQUENCE [LARGE SCALE GENOMIC DNA]</scope>
    <source>
        <strain evidence="3">PX52</strain>
    </source>
</reference>
<feature type="region of interest" description="Disordered" evidence="1">
    <location>
        <begin position="132"/>
        <end position="235"/>
    </location>
</feature>
<proteinExistence type="predicted"/>
<feature type="region of interest" description="Disordered" evidence="1">
    <location>
        <begin position="70"/>
        <end position="116"/>
    </location>
</feature>
<evidence type="ECO:0000313" key="2">
    <source>
        <dbReference type="EMBL" id="QEL19944.1"/>
    </source>
</evidence>
<protein>
    <submittedName>
        <fullName evidence="2">Uncharacterized protein</fullName>
    </submittedName>
</protein>
<dbReference type="EMBL" id="CP042425">
    <property type="protein sequence ID" value="QEL19944.1"/>
    <property type="molecule type" value="Genomic_DNA"/>
</dbReference>
<feature type="region of interest" description="Disordered" evidence="1">
    <location>
        <begin position="1"/>
        <end position="47"/>
    </location>
</feature>
<organism evidence="2 3">
    <name type="scientific">Limnoglobus roseus</name>
    <dbReference type="NCBI Taxonomy" id="2598579"/>
    <lineage>
        <taxon>Bacteria</taxon>
        <taxon>Pseudomonadati</taxon>
        <taxon>Planctomycetota</taxon>
        <taxon>Planctomycetia</taxon>
        <taxon>Gemmatales</taxon>
        <taxon>Gemmataceae</taxon>
        <taxon>Limnoglobus</taxon>
    </lineage>
</organism>
<dbReference type="KEGG" id="lrs:PX52LOC_07027"/>
<sequence>MPLGSRALLPSRSGSPVAQVNGSGWANRVHQHSPRNPTPQSGFRPASAITRPAPFFLRVLRVRAGDPVLGPLPPDARPGKDAPHPLGRRPAGRPPLRVAHAGRQGERPQARGPAELPRPAVDQILQAVVVLPVPDEGRGPGDRRLAAQAREPVGVGRPDGVADRLGGQADGRRTRPAGAGEQHLATTGGEPVGRFQPPPQGDSLAGRRVADQQGRCHPVNLGRPAAWQRGDLILH</sequence>
<feature type="compositionally biased region" description="Polar residues" evidence="1">
    <location>
        <begin position="12"/>
        <end position="24"/>
    </location>
</feature>
<dbReference type="Proteomes" id="UP000324974">
    <property type="component" value="Chromosome"/>
</dbReference>
<gene>
    <name evidence="2" type="ORF">PX52LOC_07027</name>
</gene>
<feature type="compositionally biased region" description="Basic and acidic residues" evidence="1">
    <location>
        <begin position="135"/>
        <end position="145"/>
    </location>
</feature>
<evidence type="ECO:0000256" key="1">
    <source>
        <dbReference type="SAM" id="MobiDB-lite"/>
    </source>
</evidence>